<dbReference type="EMBL" id="OC870076">
    <property type="protein sequence ID" value="CAD7634870.1"/>
    <property type="molecule type" value="Genomic_DNA"/>
</dbReference>
<dbReference type="OrthoDB" id="6512542at2759"/>
<dbReference type="GO" id="GO:0005096">
    <property type="term" value="F:GTPase activator activity"/>
    <property type="evidence" value="ECO:0007669"/>
    <property type="project" value="TreeGrafter"/>
</dbReference>
<dbReference type="SMART" id="SM00160">
    <property type="entry name" value="RanBD"/>
    <property type="match status" value="1"/>
</dbReference>
<dbReference type="GO" id="GO:0005737">
    <property type="term" value="C:cytoplasm"/>
    <property type="evidence" value="ECO:0007669"/>
    <property type="project" value="TreeGrafter"/>
</dbReference>
<feature type="compositionally biased region" description="Polar residues" evidence="1">
    <location>
        <begin position="148"/>
        <end position="157"/>
    </location>
</feature>
<keyword evidence="4" id="KW-1185">Reference proteome</keyword>
<evidence type="ECO:0000256" key="1">
    <source>
        <dbReference type="SAM" id="MobiDB-lite"/>
    </source>
</evidence>
<dbReference type="InterPro" id="IPR011993">
    <property type="entry name" value="PH-like_dom_sf"/>
</dbReference>
<protein>
    <recommendedName>
        <fullName evidence="2">RanBD1 domain-containing protein</fullName>
    </recommendedName>
</protein>
<feature type="non-terminal residue" evidence="3">
    <location>
        <position position="177"/>
    </location>
</feature>
<dbReference type="SUPFAM" id="SSF50729">
    <property type="entry name" value="PH domain-like"/>
    <property type="match status" value="1"/>
</dbReference>
<feature type="domain" description="RanBD1" evidence="2">
    <location>
        <begin position="15"/>
        <end position="151"/>
    </location>
</feature>
<dbReference type="PROSITE" id="PS50196">
    <property type="entry name" value="RANBD1"/>
    <property type="match status" value="1"/>
</dbReference>
<evidence type="ECO:0000313" key="4">
    <source>
        <dbReference type="Proteomes" id="UP000759131"/>
    </source>
</evidence>
<feature type="region of interest" description="Disordered" evidence="1">
    <location>
        <begin position="147"/>
        <end position="177"/>
    </location>
</feature>
<dbReference type="InterPro" id="IPR000156">
    <property type="entry name" value="Ran_bind_dom"/>
</dbReference>
<dbReference type="GO" id="GO:0005643">
    <property type="term" value="C:nuclear pore"/>
    <property type="evidence" value="ECO:0007669"/>
    <property type="project" value="TreeGrafter"/>
</dbReference>
<dbReference type="AlphaFoldDB" id="A0A7R9Q784"/>
<dbReference type="Pfam" id="PF00638">
    <property type="entry name" value="Ran_BP1"/>
    <property type="match status" value="1"/>
</dbReference>
<name>A0A7R9Q784_9ACAR</name>
<dbReference type="EMBL" id="CAJPIZ010015501">
    <property type="protein sequence ID" value="CAG2115300.1"/>
    <property type="molecule type" value="Genomic_DNA"/>
</dbReference>
<proteinExistence type="predicted"/>
<dbReference type="InterPro" id="IPR045255">
    <property type="entry name" value="RanBP1-like"/>
</dbReference>
<feature type="compositionally biased region" description="Acidic residues" evidence="1">
    <location>
        <begin position="166"/>
        <end position="177"/>
    </location>
</feature>
<dbReference type="PANTHER" id="PTHR23138:SF87">
    <property type="entry name" value="E3 SUMO-PROTEIN LIGASE RANBP2"/>
    <property type="match status" value="1"/>
</dbReference>
<gene>
    <name evidence="3" type="ORF">OSB1V03_LOCUS15264</name>
</gene>
<evidence type="ECO:0000313" key="3">
    <source>
        <dbReference type="EMBL" id="CAD7634870.1"/>
    </source>
</evidence>
<dbReference type="Proteomes" id="UP000759131">
    <property type="component" value="Unassembled WGS sequence"/>
</dbReference>
<reference evidence="3" key="1">
    <citation type="submission" date="2020-11" db="EMBL/GenBank/DDBJ databases">
        <authorList>
            <person name="Tran Van P."/>
        </authorList>
    </citation>
    <scope>NUCLEOTIDE SEQUENCE</scope>
</reference>
<sequence>GSGVEDSVAANPDIYFKPIIPLPELIEVQTGEEDEEPIYCQRAKLYRFDPNLKEWKERGIGDFKILKHKSKIRYRMILRREQILKIACNHYITPEITLNPMNTSETSVCWNAVDFTDGSPVSEQFALKLKNKDLLKDFVKLFEECKSSLESSEVYNSDNEEKSGGDEDTDAEEDQQN</sequence>
<accession>A0A7R9Q784</accession>
<dbReference type="FunFam" id="2.30.29.30:FF:000018">
    <property type="entry name" value="E3 SUMO-protein ligase RanBP2"/>
    <property type="match status" value="1"/>
</dbReference>
<evidence type="ECO:0000259" key="2">
    <source>
        <dbReference type="PROSITE" id="PS50196"/>
    </source>
</evidence>
<dbReference type="PANTHER" id="PTHR23138">
    <property type="entry name" value="RAN BINDING PROTEIN"/>
    <property type="match status" value="1"/>
</dbReference>
<dbReference type="Gene3D" id="2.30.29.30">
    <property type="entry name" value="Pleckstrin-homology domain (PH domain)/Phosphotyrosine-binding domain (PTB)"/>
    <property type="match status" value="1"/>
</dbReference>
<organism evidence="3">
    <name type="scientific">Medioppia subpectinata</name>
    <dbReference type="NCBI Taxonomy" id="1979941"/>
    <lineage>
        <taxon>Eukaryota</taxon>
        <taxon>Metazoa</taxon>
        <taxon>Ecdysozoa</taxon>
        <taxon>Arthropoda</taxon>
        <taxon>Chelicerata</taxon>
        <taxon>Arachnida</taxon>
        <taxon>Acari</taxon>
        <taxon>Acariformes</taxon>
        <taxon>Sarcoptiformes</taxon>
        <taxon>Oribatida</taxon>
        <taxon>Brachypylina</taxon>
        <taxon>Oppioidea</taxon>
        <taxon>Oppiidae</taxon>
        <taxon>Medioppia</taxon>
    </lineage>
</organism>